<feature type="coiled-coil region" evidence="1">
    <location>
        <begin position="110"/>
        <end position="239"/>
    </location>
</feature>
<feature type="compositionally biased region" description="Basic residues" evidence="2">
    <location>
        <begin position="338"/>
        <end position="347"/>
    </location>
</feature>
<feature type="region of interest" description="Disordered" evidence="2">
    <location>
        <begin position="69"/>
        <end position="92"/>
    </location>
</feature>
<feature type="region of interest" description="Disordered" evidence="2">
    <location>
        <begin position="1"/>
        <end position="22"/>
    </location>
</feature>
<dbReference type="EnsemblMetazoa" id="G5389.1">
    <property type="protein sequence ID" value="G5389.1:cds"/>
    <property type="gene ID" value="G5389"/>
</dbReference>
<accession>A0A8W8N593</accession>
<dbReference type="OMA" id="ITEYENP"/>
<protein>
    <submittedName>
        <fullName evidence="3">Uncharacterized protein</fullName>
    </submittedName>
</protein>
<organism evidence="3 4">
    <name type="scientific">Magallana gigas</name>
    <name type="common">Pacific oyster</name>
    <name type="synonym">Crassostrea gigas</name>
    <dbReference type="NCBI Taxonomy" id="29159"/>
    <lineage>
        <taxon>Eukaryota</taxon>
        <taxon>Metazoa</taxon>
        <taxon>Spiralia</taxon>
        <taxon>Lophotrochozoa</taxon>
        <taxon>Mollusca</taxon>
        <taxon>Bivalvia</taxon>
        <taxon>Autobranchia</taxon>
        <taxon>Pteriomorphia</taxon>
        <taxon>Ostreida</taxon>
        <taxon>Ostreoidea</taxon>
        <taxon>Ostreidae</taxon>
        <taxon>Magallana</taxon>
    </lineage>
</organism>
<feature type="region of interest" description="Disordered" evidence="2">
    <location>
        <begin position="334"/>
        <end position="373"/>
    </location>
</feature>
<evidence type="ECO:0000256" key="1">
    <source>
        <dbReference type="SAM" id="Coils"/>
    </source>
</evidence>
<dbReference type="AlphaFoldDB" id="A0A8W8N593"/>
<evidence type="ECO:0000256" key="2">
    <source>
        <dbReference type="SAM" id="MobiDB-lite"/>
    </source>
</evidence>
<keyword evidence="4" id="KW-1185">Reference proteome</keyword>
<evidence type="ECO:0000313" key="4">
    <source>
        <dbReference type="Proteomes" id="UP000005408"/>
    </source>
</evidence>
<sequence length="417" mass="47619">MNDSRTGKRKVFSLPSPRKDVKLGKIPEKDSITKLKQTDNATVNISRNYTTLLEQVSDQPVPQLSFVRQRTNVSSQNTKRRPNRKANPVPPSQMLNQLLIGKENMTGNKVKDVESSYKQLEDLYNETIEKLTCPENENLSFLELFKLLVDLYDASKKANDELSSKNKDYNEKITELEQRISENAEFYQKERGKLKNQLDEKDVEIQRLWSKNERLITEKQEQSERLKKLEKELDQKDTMYKDVCPECQLKSQMKSCSELDTTDSMAIALNIIEIMKQPQTSNSMRSNGSLPTNEFRSQLVRKDSEILESMESQRPLSSRASILSSELNVSRNSSAKSCRIKSSKQSKTKTTSIKHLDPWMANSEKPGSSMPWNSRSNTEISFCSSHISFANQSAASLNGHWSRESSDLSFANSPCSM</sequence>
<dbReference type="Proteomes" id="UP000005408">
    <property type="component" value="Unassembled WGS sequence"/>
</dbReference>
<dbReference type="OrthoDB" id="6160610at2759"/>
<name>A0A8W8N593_MAGGI</name>
<proteinExistence type="predicted"/>
<evidence type="ECO:0000313" key="3">
    <source>
        <dbReference type="EnsemblMetazoa" id="G5389.1:cds"/>
    </source>
</evidence>
<reference evidence="3" key="1">
    <citation type="submission" date="2022-08" db="UniProtKB">
        <authorList>
            <consortium name="EnsemblMetazoa"/>
        </authorList>
    </citation>
    <scope>IDENTIFICATION</scope>
    <source>
        <strain evidence="3">05x7-T-G4-1.051#20</strain>
    </source>
</reference>
<keyword evidence="1" id="KW-0175">Coiled coil</keyword>